<dbReference type="InterPro" id="IPR028994">
    <property type="entry name" value="Integrin_alpha_N"/>
</dbReference>
<reference evidence="6 7" key="1">
    <citation type="submission" date="2024-09" db="EMBL/GenBank/DDBJ databases">
        <title>Floridaenema gen nov. (Aerosakkonemataceae, Aerosakkonematales ord. nov., Cyanobacteria) from benthic tropical and subtropical fresh waters, with the description of four new species.</title>
        <authorList>
            <person name="Moretto J.A."/>
            <person name="Berthold D.E."/>
            <person name="Lefler F.W."/>
            <person name="Huang I.-S."/>
            <person name="Laughinghouse H. IV."/>
        </authorList>
    </citation>
    <scope>NUCLEOTIDE SEQUENCE [LARGE SCALE GENOMIC DNA]</scope>
    <source>
        <strain evidence="6 7">BLCC-F154</strain>
    </source>
</reference>
<dbReference type="PANTHER" id="PTHR23221:SF7">
    <property type="entry name" value="PHOSPHATIDYLINOSITOL-GLYCAN-SPECIFIC PHOSPHOLIPASE D"/>
    <property type="match status" value="1"/>
</dbReference>
<dbReference type="CDD" id="cd03603">
    <property type="entry name" value="CLECT_VCBS"/>
    <property type="match status" value="1"/>
</dbReference>
<dbReference type="PROSITE" id="PS50041">
    <property type="entry name" value="C_TYPE_LECTIN_2"/>
    <property type="match status" value="1"/>
</dbReference>
<dbReference type="InterPro" id="IPR000413">
    <property type="entry name" value="Integrin_alpha"/>
</dbReference>
<dbReference type="RefSeq" id="WP_413257439.1">
    <property type="nucleotide sequence ID" value="NZ_JBHFNS010000049.1"/>
</dbReference>
<dbReference type="Gene3D" id="3.10.100.10">
    <property type="entry name" value="Mannose-Binding Protein A, subunit A"/>
    <property type="match status" value="1"/>
</dbReference>
<evidence type="ECO:0000256" key="2">
    <source>
        <dbReference type="ARBA" id="ARBA00022737"/>
    </source>
</evidence>
<evidence type="ECO:0000313" key="7">
    <source>
        <dbReference type="Proteomes" id="UP001576776"/>
    </source>
</evidence>
<dbReference type="Gene3D" id="2.130.10.130">
    <property type="entry name" value="Integrin alpha, N-terminal"/>
    <property type="match status" value="2"/>
</dbReference>
<dbReference type="SUPFAM" id="SSF51126">
    <property type="entry name" value="Pectin lyase-like"/>
    <property type="match status" value="1"/>
</dbReference>
<keyword evidence="1" id="KW-0732">Signal</keyword>
<dbReference type="InterPro" id="IPR016187">
    <property type="entry name" value="CTDL_fold"/>
</dbReference>
<feature type="domain" description="C-type lectin" evidence="5">
    <location>
        <begin position="648"/>
        <end position="761"/>
    </location>
</feature>
<dbReference type="InterPro" id="IPR001304">
    <property type="entry name" value="C-type_lectin-like"/>
</dbReference>
<dbReference type="Proteomes" id="UP001576776">
    <property type="component" value="Unassembled WGS sequence"/>
</dbReference>
<dbReference type="PROSITE" id="PS51470">
    <property type="entry name" value="FG_GAP"/>
    <property type="match status" value="1"/>
</dbReference>
<dbReference type="InterPro" id="IPR013517">
    <property type="entry name" value="FG-GAP"/>
</dbReference>
<evidence type="ECO:0000259" key="5">
    <source>
        <dbReference type="PROSITE" id="PS50041"/>
    </source>
</evidence>
<dbReference type="SMART" id="SM00191">
    <property type="entry name" value="Int_alpha"/>
    <property type="match status" value="5"/>
</dbReference>
<evidence type="ECO:0000256" key="3">
    <source>
        <dbReference type="ARBA" id="ARBA00022801"/>
    </source>
</evidence>
<dbReference type="SMART" id="SM00034">
    <property type="entry name" value="CLECT"/>
    <property type="match status" value="1"/>
</dbReference>
<comment type="caution">
    <text evidence="6">The sequence shown here is derived from an EMBL/GenBank/DDBJ whole genome shotgun (WGS) entry which is preliminary data.</text>
</comment>
<keyword evidence="2" id="KW-0677">Repeat</keyword>
<dbReference type="PANTHER" id="PTHR23221">
    <property type="entry name" value="GLYCOSYLPHOSPHATIDYLINOSITOL PHOSPHOLIPASE D"/>
    <property type="match status" value="1"/>
</dbReference>
<gene>
    <name evidence="6" type="ORF">ACE1B6_11850</name>
</gene>
<proteinExistence type="predicted"/>
<evidence type="ECO:0000256" key="1">
    <source>
        <dbReference type="ARBA" id="ARBA00022729"/>
    </source>
</evidence>
<keyword evidence="7" id="KW-1185">Reference proteome</keyword>
<name>A0ABV4YCV1_9CYAN</name>
<dbReference type="InterPro" id="IPR016186">
    <property type="entry name" value="C-type_lectin-like/link_sf"/>
</dbReference>
<evidence type="ECO:0000313" key="6">
    <source>
        <dbReference type="EMBL" id="MFB2935938.1"/>
    </source>
</evidence>
<dbReference type="Pfam" id="PF01839">
    <property type="entry name" value="FG-GAP"/>
    <property type="match status" value="5"/>
</dbReference>
<dbReference type="SUPFAM" id="SSF69318">
    <property type="entry name" value="Integrin alpha N-terminal domain"/>
    <property type="match status" value="1"/>
</dbReference>
<keyword evidence="4" id="KW-0325">Glycoprotein</keyword>
<dbReference type="InterPro" id="IPR011050">
    <property type="entry name" value="Pectin_lyase_fold/virulence"/>
</dbReference>
<evidence type="ECO:0000256" key="4">
    <source>
        <dbReference type="ARBA" id="ARBA00023180"/>
    </source>
</evidence>
<dbReference type="SUPFAM" id="SSF56436">
    <property type="entry name" value="C-type lectin-like"/>
    <property type="match status" value="1"/>
</dbReference>
<dbReference type="Pfam" id="PF00059">
    <property type="entry name" value="Lectin_C"/>
    <property type="match status" value="1"/>
</dbReference>
<dbReference type="InterPro" id="IPR013519">
    <property type="entry name" value="Int_alpha_beta-p"/>
</dbReference>
<organism evidence="6 7">
    <name type="scientific">Floridaenema fluviatile BLCC-F154</name>
    <dbReference type="NCBI Taxonomy" id="3153640"/>
    <lineage>
        <taxon>Bacteria</taxon>
        <taxon>Bacillati</taxon>
        <taxon>Cyanobacteriota</taxon>
        <taxon>Cyanophyceae</taxon>
        <taxon>Oscillatoriophycideae</taxon>
        <taxon>Aerosakkonematales</taxon>
        <taxon>Aerosakkonemataceae</taxon>
        <taxon>Floridanema</taxon>
        <taxon>Floridanema fluviatile</taxon>
    </lineage>
</organism>
<dbReference type="PRINTS" id="PR01185">
    <property type="entry name" value="INTEGRINA"/>
</dbReference>
<protein>
    <submittedName>
        <fullName evidence="6">Lectin-like protein</fullName>
    </submittedName>
</protein>
<dbReference type="InterPro" id="IPR034007">
    <property type="entry name" value="CTLD_bac"/>
</dbReference>
<accession>A0ABV4YCV1</accession>
<sequence>MTPLSFNLSELDGNNGFAINRIGFFSSFSVSDAGDINGDGIDDIIVGSYFANPNGLFSGQSYVIFGQQEGFNSSFNLSELNGNNGFAINGISEGDRSGYSVSGAGDINGDGIDDLIIGADSGRSYVVFGQQEGFSPTFELSQLNGNNGFILNGINPGDLFGISVSSAGDINGDGIDDLIIGASGADPNGDSSGQSYVVFGQQGGFSPNFDISQLNGSNGFAINGISADDLSGRSVSGAGDINGDGIDDLIIISSDANLSDNRFGQGYVVFGQQGGFNPSLELSQLNGINGFALNVPPFNLSGNSVSGAGDINNDGFDDLIIGTATNQSYVVFGRESFVPVVDTLVDENDGDFSAGDLSLREAIAIAENNQAIAFSPTLSGGTINLTLGELKIDRTLTIQGLGANDLTISGNNASRVFNIDDGDSSNQIDVTIDGLTIRDGNTTENGGGILNQENLTLTNSNISHNTAANGGGISSISGTLDIVGSNINSNNCRGVGGGIQQLGNTIINITNSNINNNFSTGNGAGIDANPIPGEFALTVTDSTLLGNVTLHDGGALSLSGNGLVNLNRSVVTSNRASVGGGIANRFGGQLNLERTIVANNFLNFNSTINHQDISGTATSGGFNVIGRSSGLTGITNGINNDVVNPVSLEDRLYFLTPDSTSWEQAQTIAQSYRSNLATINNALENDILTILFGNQRPWIGFNDTETEGEFQWVSGEAVTFTNWFPGEPNDDGTLGEDYTELLNNGRWNDLPLTSQRRGIVEINLNNLVPFTSVNGEAMTQINGNNNLEEQDILTGSNADRLISTSLMNENDPIANFTGNLDEQGLTEFPEILNNQEINALENFISGSITTNLEIASEGLMVNDPFRPLMLAENPAIAELNNSNNLVF</sequence>
<keyword evidence="3" id="KW-0378">Hydrolase</keyword>
<dbReference type="EMBL" id="JBHFNS010000049">
    <property type="protein sequence ID" value="MFB2935938.1"/>
    <property type="molecule type" value="Genomic_DNA"/>
</dbReference>